<comment type="caution">
    <text evidence="1">The sequence shown here is derived from an EMBL/GenBank/DDBJ whole genome shotgun (WGS) entry which is preliminary data.</text>
</comment>
<proteinExistence type="predicted"/>
<keyword evidence="2" id="KW-1185">Reference proteome</keyword>
<gene>
    <name evidence="1" type="ORF">Taro_004890</name>
</gene>
<evidence type="ECO:0000313" key="1">
    <source>
        <dbReference type="EMBL" id="MQL72561.1"/>
    </source>
</evidence>
<evidence type="ECO:0000313" key="2">
    <source>
        <dbReference type="Proteomes" id="UP000652761"/>
    </source>
</evidence>
<reference evidence="1" key="1">
    <citation type="submission" date="2017-07" db="EMBL/GenBank/DDBJ databases">
        <title>Taro Niue Genome Assembly and Annotation.</title>
        <authorList>
            <person name="Atibalentja N."/>
            <person name="Keating K."/>
            <person name="Fields C.J."/>
        </authorList>
    </citation>
    <scope>NUCLEOTIDE SEQUENCE</scope>
    <source>
        <strain evidence="1">Niue_2</strain>
        <tissue evidence="1">Leaf</tissue>
    </source>
</reference>
<dbReference type="AlphaFoldDB" id="A0A843TNL4"/>
<dbReference type="Proteomes" id="UP000652761">
    <property type="component" value="Unassembled WGS sequence"/>
</dbReference>
<sequence length="119" mass="12650">MSLHGQGGRVLLPLPPPVADATWTPSRCAPVEGVLHAAGELESRTLVAKGKMLVLLTASLYVVLVPFRGARHGTVVWPDYGSCCVTLVPHLTLTGGARHGLVVEGKNQWEIGSPYWVSS</sequence>
<protein>
    <submittedName>
        <fullName evidence="1">Uncharacterized protein</fullName>
    </submittedName>
</protein>
<name>A0A843TNL4_COLES</name>
<organism evidence="1 2">
    <name type="scientific">Colocasia esculenta</name>
    <name type="common">Wild taro</name>
    <name type="synonym">Arum esculentum</name>
    <dbReference type="NCBI Taxonomy" id="4460"/>
    <lineage>
        <taxon>Eukaryota</taxon>
        <taxon>Viridiplantae</taxon>
        <taxon>Streptophyta</taxon>
        <taxon>Embryophyta</taxon>
        <taxon>Tracheophyta</taxon>
        <taxon>Spermatophyta</taxon>
        <taxon>Magnoliopsida</taxon>
        <taxon>Liliopsida</taxon>
        <taxon>Araceae</taxon>
        <taxon>Aroideae</taxon>
        <taxon>Colocasieae</taxon>
        <taxon>Colocasia</taxon>
    </lineage>
</organism>
<accession>A0A843TNL4</accession>
<dbReference type="EMBL" id="NMUH01000135">
    <property type="protein sequence ID" value="MQL72561.1"/>
    <property type="molecule type" value="Genomic_DNA"/>
</dbReference>